<dbReference type="KEGG" id="pmar:B0X71_04630"/>
<dbReference type="RefSeq" id="WP_077588348.1">
    <property type="nucleotide sequence ID" value="NZ_CP019640.1"/>
</dbReference>
<gene>
    <name evidence="1" type="ORF">B0X71_04630</name>
</gene>
<reference evidence="1 2" key="1">
    <citation type="submission" date="2017-02" db="EMBL/GenBank/DDBJ databases">
        <title>The complete genomic sequence of a novel cold adapted crude oil-degrading bacterium Planococcus qaidamina Y42.</title>
        <authorList>
            <person name="Yang R."/>
        </authorList>
    </citation>
    <scope>NUCLEOTIDE SEQUENCE [LARGE SCALE GENOMIC DNA]</scope>
    <source>
        <strain evidence="1 2">Y42</strain>
    </source>
</reference>
<evidence type="ECO:0000313" key="2">
    <source>
        <dbReference type="Proteomes" id="UP000188184"/>
    </source>
</evidence>
<dbReference type="EMBL" id="CP019640">
    <property type="protein sequence ID" value="AQQ52464.1"/>
    <property type="molecule type" value="Genomic_DNA"/>
</dbReference>
<accession>A0A1Q2KWH0</accession>
<evidence type="ECO:0008006" key="3">
    <source>
        <dbReference type="Google" id="ProtNLM"/>
    </source>
</evidence>
<sequence>MTRREYNVFEQPPESPFEFKREQIIEDLVENNIFKVGGRQLYELSLYELLKTHTEDQTAE</sequence>
<proteinExistence type="predicted"/>
<dbReference type="Proteomes" id="UP000188184">
    <property type="component" value="Chromosome"/>
</dbReference>
<evidence type="ECO:0000313" key="1">
    <source>
        <dbReference type="EMBL" id="AQQ52464.1"/>
    </source>
</evidence>
<dbReference type="OrthoDB" id="2972281at2"/>
<name>A0A1Q2KWH0_9BACL</name>
<keyword evidence="2" id="KW-1185">Reference proteome</keyword>
<dbReference type="InterPro" id="IPR025072">
    <property type="entry name" value="Fur_reg_FbpA"/>
</dbReference>
<protein>
    <recommendedName>
        <fullName evidence="3">Fur-regulated basic protein FbpA</fullName>
    </recommendedName>
</protein>
<dbReference type="Pfam" id="PF13076">
    <property type="entry name" value="Fur_reg_FbpA"/>
    <property type="match status" value="1"/>
</dbReference>
<dbReference type="AlphaFoldDB" id="A0A1Q2KWH0"/>
<organism evidence="1 2">
    <name type="scientific">Planococcus lenghuensis</name>
    <dbReference type="NCBI Taxonomy" id="2213202"/>
    <lineage>
        <taxon>Bacteria</taxon>
        <taxon>Bacillati</taxon>
        <taxon>Bacillota</taxon>
        <taxon>Bacilli</taxon>
        <taxon>Bacillales</taxon>
        <taxon>Caryophanaceae</taxon>
        <taxon>Planococcus</taxon>
    </lineage>
</organism>